<dbReference type="STRING" id="99883.ENSTNIP00000022862"/>
<keyword evidence="5 13" id="KW-0479">Metal-binding</keyword>
<evidence type="ECO:0000256" key="5">
    <source>
        <dbReference type="ARBA" id="ARBA00022723"/>
    </source>
</evidence>
<dbReference type="GeneTree" id="ENSGT00940000158960"/>
<evidence type="ECO:0000256" key="11">
    <source>
        <dbReference type="ARBA" id="ARBA00023157"/>
    </source>
</evidence>
<dbReference type="GO" id="GO:0005334">
    <property type="term" value="F:norepinephrine:sodium symporter activity"/>
    <property type="evidence" value="ECO:0007669"/>
    <property type="project" value="TreeGrafter"/>
</dbReference>
<dbReference type="Ensembl" id="ENSTNIT00000023103.1">
    <property type="protein sequence ID" value="ENSTNIP00000022862.1"/>
    <property type="gene ID" value="ENSTNIG00000019622.1"/>
</dbReference>
<comment type="subcellular location">
    <subcellularLocation>
        <location evidence="1">Cell membrane</location>
        <topology evidence="1">Multi-pass membrane protein</topology>
    </subcellularLocation>
</comment>
<proteinExistence type="predicted"/>
<evidence type="ECO:0000256" key="10">
    <source>
        <dbReference type="ARBA" id="ARBA00023136"/>
    </source>
</evidence>
<keyword evidence="4 14" id="KW-0812">Transmembrane</keyword>
<dbReference type="InterPro" id="IPR000175">
    <property type="entry name" value="Na/ntran_symport"/>
</dbReference>
<dbReference type="PANTHER" id="PTHR11616">
    <property type="entry name" value="SODIUM/CHLORIDE DEPENDENT TRANSPORTER"/>
    <property type="match status" value="1"/>
</dbReference>
<feature type="transmembrane region" description="Helical" evidence="14">
    <location>
        <begin position="64"/>
        <end position="83"/>
    </location>
</feature>
<keyword evidence="16" id="KW-1185">Reference proteome</keyword>
<reference evidence="15" key="3">
    <citation type="submission" date="2025-09" db="UniProtKB">
        <authorList>
            <consortium name="Ensembl"/>
        </authorList>
    </citation>
    <scope>IDENTIFICATION</scope>
</reference>
<dbReference type="PROSITE" id="PS50267">
    <property type="entry name" value="NA_NEUROTRAN_SYMP_3"/>
    <property type="match status" value="1"/>
</dbReference>
<dbReference type="AlphaFoldDB" id="H3DQR3"/>
<evidence type="ECO:0000256" key="8">
    <source>
        <dbReference type="ARBA" id="ARBA00022989"/>
    </source>
</evidence>
<protein>
    <submittedName>
        <fullName evidence="15">Uncharacterized protein</fullName>
    </submittedName>
</protein>
<keyword evidence="8 14" id="KW-1133">Transmembrane helix</keyword>
<dbReference type="Pfam" id="PF00209">
    <property type="entry name" value="SNF"/>
    <property type="match status" value="1"/>
</dbReference>
<evidence type="ECO:0000313" key="15">
    <source>
        <dbReference type="Ensembl" id="ENSTNIP00000022862.1"/>
    </source>
</evidence>
<evidence type="ECO:0000256" key="7">
    <source>
        <dbReference type="ARBA" id="ARBA00022847"/>
    </source>
</evidence>
<accession>H3DQR3</accession>
<keyword evidence="6" id="KW-0532">Neurotransmitter transport</keyword>
<sequence>RDALLTTSVNCVTSFFSGFVIFSVLGYMANKHQVSIEDVATEGTGAGLVFIIYPEAIATLPGSTFWAILFFIMLLTLGIDSAVS</sequence>
<dbReference type="SUPFAM" id="SSF161070">
    <property type="entry name" value="SNF-like"/>
    <property type="match status" value="1"/>
</dbReference>
<dbReference type="GO" id="GO:0051583">
    <property type="term" value="P:dopamine uptake involved in synaptic transmission"/>
    <property type="evidence" value="ECO:0007669"/>
    <property type="project" value="TreeGrafter"/>
</dbReference>
<name>H3DQR3_TETNG</name>
<evidence type="ECO:0000256" key="1">
    <source>
        <dbReference type="ARBA" id="ARBA00004651"/>
    </source>
</evidence>
<keyword evidence="3" id="KW-1003">Cell membrane</keyword>
<keyword evidence="10 14" id="KW-0472">Membrane</keyword>
<dbReference type="GO" id="GO:0005330">
    <property type="term" value="F:dopamine:sodium symporter activity"/>
    <property type="evidence" value="ECO:0007669"/>
    <property type="project" value="TreeGrafter"/>
</dbReference>
<keyword evidence="7" id="KW-0769">Symport</keyword>
<evidence type="ECO:0000256" key="6">
    <source>
        <dbReference type="ARBA" id="ARBA00022775"/>
    </source>
</evidence>
<feature type="transmembrane region" description="Helical" evidence="14">
    <location>
        <begin position="6"/>
        <end position="27"/>
    </location>
</feature>
<dbReference type="GO" id="GO:0006865">
    <property type="term" value="P:amino acid transport"/>
    <property type="evidence" value="ECO:0007669"/>
    <property type="project" value="TreeGrafter"/>
</dbReference>
<dbReference type="GO" id="GO:0046872">
    <property type="term" value="F:metal ion binding"/>
    <property type="evidence" value="ECO:0007669"/>
    <property type="project" value="UniProtKB-KW"/>
</dbReference>
<keyword evidence="12" id="KW-0325">Glycoprotein</keyword>
<evidence type="ECO:0000256" key="12">
    <source>
        <dbReference type="ARBA" id="ARBA00023180"/>
    </source>
</evidence>
<evidence type="ECO:0000313" key="16">
    <source>
        <dbReference type="Proteomes" id="UP000007303"/>
    </source>
</evidence>
<dbReference type="GO" id="GO:0032809">
    <property type="term" value="C:neuronal cell body membrane"/>
    <property type="evidence" value="ECO:0007669"/>
    <property type="project" value="TreeGrafter"/>
</dbReference>
<dbReference type="Proteomes" id="UP000007303">
    <property type="component" value="Unassembled WGS sequence"/>
</dbReference>
<dbReference type="PRINTS" id="PR00176">
    <property type="entry name" value="NANEUSMPORT"/>
</dbReference>
<dbReference type="OMA" id="ITVCIIN"/>
<evidence type="ECO:0000256" key="2">
    <source>
        <dbReference type="ARBA" id="ARBA00022448"/>
    </source>
</evidence>
<dbReference type="GO" id="GO:0030424">
    <property type="term" value="C:axon"/>
    <property type="evidence" value="ECO:0007669"/>
    <property type="project" value="TreeGrafter"/>
</dbReference>
<feature type="binding site" evidence="13">
    <location>
        <position position="81"/>
    </location>
    <ligand>
        <name>Na(+)</name>
        <dbReference type="ChEBI" id="CHEBI:29101"/>
        <label>1</label>
    </ligand>
</feature>
<evidence type="ECO:0000256" key="4">
    <source>
        <dbReference type="ARBA" id="ARBA00022692"/>
    </source>
</evidence>
<dbReference type="HOGENOM" id="CLU_118862_2_0_1"/>
<evidence type="ECO:0000256" key="3">
    <source>
        <dbReference type="ARBA" id="ARBA00022475"/>
    </source>
</evidence>
<feature type="binding site" evidence="13">
    <location>
        <position position="77"/>
    </location>
    <ligand>
        <name>Na(+)</name>
        <dbReference type="ChEBI" id="CHEBI:29101"/>
        <label>1</label>
    </ligand>
</feature>
<organism evidence="15 16">
    <name type="scientific">Tetraodon nigroviridis</name>
    <name type="common">Spotted green pufferfish</name>
    <name type="synonym">Chelonodon nigroviridis</name>
    <dbReference type="NCBI Taxonomy" id="99883"/>
    <lineage>
        <taxon>Eukaryota</taxon>
        <taxon>Metazoa</taxon>
        <taxon>Chordata</taxon>
        <taxon>Craniata</taxon>
        <taxon>Vertebrata</taxon>
        <taxon>Euteleostomi</taxon>
        <taxon>Actinopterygii</taxon>
        <taxon>Neopterygii</taxon>
        <taxon>Teleostei</taxon>
        <taxon>Neoteleostei</taxon>
        <taxon>Acanthomorphata</taxon>
        <taxon>Eupercaria</taxon>
        <taxon>Tetraodontiformes</taxon>
        <taxon>Tetradontoidea</taxon>
        <taxon>Tetraodontidae</taxon>
        <taxon>Tetraodon</taxon>
    </lineage>
</organism>
<reference evidence="16" key="1">
    <citation type="journal article" date="2004" name="Nature">
        <title>Genome duplication in the teleost fish Tetraodon nigroviridis reveals the early vertebrate proto-karyotype.</title>
        <authorList>
            <person name="Jaillon O."/>
            <person name="Aury J.-M."/>
            <person name="Brunet F."/>
            <person name="Petit J.-L."/>
            <person name="Stange-Thomann N."/>
            <person name="Mauceli E."/>
            <person name="Bouneau L."/>
            <person name="Fischer C."/>
            <person name="Ozouf-Costaz C."/>
            <person name="Bernot A."/>
            <person name="Nicaud S."/>
            <person name="Jaffe D."/>
            <person name="Fisher S."/>
            <person name="Lutfalla G."/>
            <person name="Dossat C."/>
            <person name="Segurens B."/>
            <person name="Dasilva C."/>
            <person name="Salanoubat M."/>
            <person name="Levy M."/>
            <person name="Boudet N."/>
            <person name="Castellano S."/>
            <person name="Anthouard V."/>
            <person name="Jubin C."/>
            <person name="Castelli V."/>
            <person name="Katinka M."/>
            <person name="Vacherie B."/>
            <person name="Biemont C."/>
            <person name="Skalli Z."/>
            <person name="Cattolico L."/>
            <person name="Poulain J."/>
            <person name="De Berardinis V."/>
            <person name="Cruaud C."/>
            <person name="Duprat S."/>
            <person name="Brottier P."/>
            <person name="Coutanceau J.-P."/>
            <person name="Gouzy J."/>
            <person name="Parra G."/>
            <person name="Lardier G."/>
            <person name="Chapple C."/>
            <person name="McKernan K.J."/>
            <person name="McEwan P."/>
            <person name="Bosak S."/>
            <person name="Kellis M."/>
            <person name="Volff J.-N."/>
            <person name="Guigo R."/>
            <person name="Zody M.C."/>
            <person name="Mesirov J."/>
            <person name="Lindblad-Toh K."/>
            <person name="Birren B."/>
            <person name="Nusbaum C."/>
            <person name="Kahn D."/>
            <person name="Robinson-Rechavi M."/>
            <person name="Laudet V."/>
            <person name="Schachter V."/>
            <person name="Quetier F."/>
            <person name="Saurin W."/>
            <person name="Scarpelli C."/>
            <person name="Wincker P."/>
            <person name="Lander E.S."/>
            <person name="Weissenbach J."/>
            <person name="Roest Crollius H."/>
        </authorList>
    </citation>
    <scope>NUCLEOTIDE SEQUENCE [LARGE SCALE GENOMIC DNA]</scope>
</reference>
<keyword evidence="2" id="KW-0813">Transport</keyword>
<evidence type="ECO:0000256" key="9">
    <source>
        <dbReference type="ARBA" id="ARBA00023053"/>
    </source>
</evidence>
<dbReference type="GO" id="GO:0042734">
    <property type="term" value="C:presynaptic membrane"/>
    <property type="evidence" value="ECO:0007669"/>
    <property type="project" value="TreeGrafter"/>
</dbReference>
<feature type="binding site" evidence="13">
    <location>
        <position position="80"/>
    </location>
    <ligand>
        <name>Na(+)</name>
        <dbReference type="ChEBI" id="CHEBI:29101"/>
        <label>1</label>
    </ligand>
</feature>
<dbReference type="PANTHER" id="PTHR11616:SF320">
    <property type="entry name" value="SODIUM-DEPENDENT NORADRENALINE TRANSPORTER"/>
    <property type="match status" value="1"/>
</dbReference>
<dbReference type="InParanoid" id="H3DQR3"/>
<keyword evidence="9 13" id="KW-0915">Sodium</keyword>
<evidence type="ECO:0000256" key="13">
    <source>
        <dbReference type="PIRSR" id="PIRSR600175-1"/>
    </source>
</evidence>
<dbReference type="InterPro" id="IPR037272">
    <property type="entry name" value="SNS_sf"/>
</dbReference>
<reference evidence="15" key="2">
    <citation type="submission" date="2025-08" db="UniProtKB">
        <authorList>
            <consortium name="Ensembl"/>
        </authorList>
    </citation>
    <scope>IDENTIFICATION</scope>
</reference>
<feature type="binding site" evidence="13">
    <location>
        <position position="10"/>
    </location>
    <ligand>
        <name>Na(+)</name>
        <dbReference type="ChEBI" id="CHEBI:29101"/>
        <label>1</label>
    </ligand>
</feature>
<keyword evidence="11" id="KW-1015">Disulfide bond</keyword>
<evidence type="ECO:0000256" key="14">
    <source>
        <dbReference type="SAM" id="Phobius"/>
    </source>
</evidence>